<accession>A0A804U6N0</accession>
<dbReference type="EnsemblPlants" id="Zm00001eb221010_T001">
    <property type="protein sequence ID" value="Zm00001eb221010_P001"/>
    <property type="gene ID" value="Zm00001eb221010"/>
</dbReference>
<comment type="subunit">
    <text evidence="1">The 26S proteasome consists of a 20S proteasome core and two 19S regulatory subunits. The 20S proteasome core is composed of 28 subunits that are arranged in four stacked rings, resulting in a barrel-shaped structure. The two end rings are each formed by seven alpha subunits, and the two central rings are each formed by seven beta subunits. The catalytic chamber with the active sites is on the inside of the barrel.</text>
</comment>
<keyword evidence="3" id="KW-1185">Reference proteome</keyword>
<reference evidence="2" key="3">
    <citation type="submission" date="2021-05" db="UniProtKB">
        <authorList>
            <consortium name="EnsemblPlants"/>
        </authorList>
    </citation>
    <scope>IDENTIFICATION</scope>
    <source>
        <strain evidence="2">cv. B73</strain>
    </source>
</reference>
<evidence type="ECO:0000256" key="1">
    <source>
        <dbReference type="ARBA" id="ARBA00026071"/>
    </source>
</evidence>
<sequence>MACYNRAITVFFPTATSSRWTTLSRPYARATSSSRVRSTGTVVLGVEKKSAPKSYRLIVEDPVIIEYIAGLRQKYTQSGGVCPFGLSTLIVGFDPYTEKPALYQIDPHRVPSLLERPTPREGTPSLCMSF</sequence>
<dbReference type="SUPFAM" id="SSF56235">
    <property type="entry name" value="N-terminal nucleophile aminohydrolases (Ntn hydrolases)"/>
    <property type="match status" value="1"/>
</dbReference>
<dbReference type="Pfam" id="PF00227">
    <property type="entry name" value="Proteasome"/>
    <property type="match status" value="1"/>
</dbReference>
<evidence type="ECO:0000313" key="3">
    <source>
        <dbReference type="Proteomes" id="UP000007305"/>
    </source>
</evidence>
<dbReference type="InParanoid" id="A0A804U6N0"/>
<name>A0A804U6N0_MAIZE</name>
<proteinExistence type="predicted"/>
<dbReference type="Gramene" id="Zm00001eb221010_T001">
    <property type="protein sequence ID" value="Zm00001eb221010_P001"/>
    <property type="gene ID" value="Zm00001eb221010"/>
</dbReference>
<dbReference type="InterPro" id="IPR001353">
    <property type="entry name" value="Proteasome_sua/b"/>
</dbReference>
<dbReference type="Proteomes" id="UP000007305">
    <property type="component" value="Chromosome 5"/>
</dbReference>
<dbReference type="InterPro" id="IPR029055">
    <property type="entry name" value="Ntn_hydrolases_N"/>
</dbReference>
<protein>
    <submittedName>
        <fullName evidence="2">Uncharacterized protein</fullName>
    </submittedName>
</protein>
<reference evidence="3" key="1">
    <citation type="journal article" date="2009" name="Science">
        <title>The B73 maize genome: complexity, diversity, and dynamics.</title>
        <authorList>
            <person name="Schnable P.S."/>
            <person name="Ware D."/>
            <person name="Fulton R.S."/>
            <person name="Stein J.C."/>
            <person name="Wei F."/>
            <person name="Pasternak S."/>
            <person name="Liang C."/>
            <person name="Zhang J."/>
            <person name="Fulton L."/>
            <person name="Graves T.A."/>
            <person name="Minx P."/>
            <person name="Reily A.D."/>
            <person name="Courtney L."/>
            <person name="Kruchowski S.S."/>
            <person name="Tomlinson C."/>
            <person name="Strong C."/>
            <person name="Delehaunty K."/>
            <person name="Fronick C."/>
            <person name="Courtney B."/>
            <person name="Rock S.M."/>
            <person name="Belter E."/>
            <person name="Du F."/>
            <person name="Kim K."/>
            <person name="Abbott R.M."/>
            <person name="Cotton M."/>
            <person name="Levy A."/>
            <person name="Marchetto P."/>
            <person name="Ochoa K."/>
            <person name="Jackson S.M."/>
            <person name="Gillam B."/>
            <person name="Chen W."/>
            <person name="Yan L."/>
            <person name="Higginbotham J."/>
            <person name="Cardenas M."/>
            <person name="Waligorski J."/>
            <person name="Applebaum E."/>
            <person name="Phelps L."/>
            <person name="Falcone J."/>
            <person name="Kanchi K."/>
            <person name="Thane T."/>
            <person name="Scimone A."/>
            <person name="Thane N."/>
            <person name="Henke J."/>
            <person name="Wang T."/>
            <person name="Ruppert J."/>
            <person name="Shah N."/>
            <person name="Rotter K."/>
            <person name="Hodges J."/>
            <person name="Ingenthron E."/>
            <person name="Cordes M."/>
            <person name="Kohlberg S."/>
            <person name="Sgro J."/>
            <person name="Delgado B."/>
            <person name="Mead K."/>
            <person name="Chinwalla A."/>
            <person name="Leonard S."/>
            <person name="Crouse K."/>
            <person name="Collura K."/>
            <person name="Kudrna D."/>
            <person name="Currie J."/>
            <person name="He R."/>
            <person name="Angelova A."/>
            <person name="Rajasekar S."/>
            <person name="Mueller T."/>
            <person name="Lomeli R."/>
            <person name="Scara G."/>
            <person name="Ko A."/>
            <person name="Delaney K."/>
            <person name="Wissotski M."/>
            <person name="Lopez G."/>
            <person name="Campos D."/>
            <person name="Braidotti M."/>
            <person name="Ashley E."/>
            <person name="Golser W."/>
            <person name="Kim H."/>
            <person name="Lee S."/>
            <person name="Lin J."/>
            <person name="Dujmic Z."/>
            <person name="Kim W."/>
            <person name="Talag J."/>
            <person name="Zuccolo A."/>
            <person name="Fan C."/>
            <person name="Sebastian A."/>
            <person name="Kramer M."/>
            <person name="Spiegel L."/>
            <person name="Nascimento L."/>
            <person name="Zutavern T."/>
            <person name="Miller B."/>
            <person name="Ambroise C."/>
            <person name="Muller S."/>
            <person name="Spooner W."/>
            <person name="Narechania A."/>
            <person name="Ren L."/>
            <person name="Wei S."/>
            <person name="Kumari S."/>
            <person name="Faga B."/>
            <person name="Levy M.J."/>
            <person name="McMahan L."/>
            <person name="Van Buren P."/>
            <person name="Vaughn M.W."/>
            <person name="Ying K."/>
            <person name="Yeh C.-T."/>
            <person name="Emrich S.J."/>
            <person name="Jia Y."/>
            <person name="Kalyanaraman A."/>
            <person name="Hsia A.-P."/>
            <person name="Barbazuk W.B."/>
            <person name="Baucom R.S."/>
            <person name="Brutnell T.P."/>
            <person name="Carpita N.C."/>
            <person name="Chaparro C."/>
            <person name="Chia J.-M."/>
            <person name="Deragon J.-M."/>
            <person name="Estill J.C."/>
            <person name="Fu Y."/>
            <person name="Jeddeloh J.A."/>
            <person name="Han Y."/>
            <person name="Lee H."/>
            <person name="Li P."/>
            <person name="Lisch D.R."/>
            <person name="Liu S."/>
            <person name="Liu Z."/>
            <person name="Nagel D.H."/>
            <person name="McCann M.C."/>
            <person name="SanMiguel P."/>
            <person name="Myers A.M."/>
            <person name="Nettleton D."/>
            <person name="Nguyen J."/>
            <person name="Penning B.W."/>
            <person name="Ponnala L."/>
            <person name="Schneider K.L."/>
            <person name="Schwartz D.C."/>
            <person name="Sharma A."/>
            <person name="Soderlund C."/>
            <person name="Springer N.M."/>
            <person name="Sun Q."/>
            <person name="Wang H."/>
            <person name="Waterman M."/>
            <person name="Westerman R."/>
            <person name="Wolfgruber T.K."/>
            <person name="Yang L."/>
            <person name="Yu Y."/>
            <person name="Zhang L."/>
            <person name="Zhou S."/>
            <person name="Zhu Q."/>
            <person name="Bennetzen J.L."/>
            <person name="Dawe R.K."/>
            <person name="Jiang J."/>
            <person name="Jiang N."/>
            <person name="Presting G.G."/>
            <person name="Wessler S.R."/>
            <person name="Aluru S."/>
            <person name="Martienssen R.A."/>
            <person name="Clifton S.W."/>
            <person name="McCombie W.R."/>
            <person name="Wing R.A."/>
            <person name="Wilson R.K."/>
        </authorList>
    </citation>
    <scope>NUCLEOTIDE SEQUENCE [LARGE SCALE GENOMIC DNA]</scope>
    <source>
        <strain evidence="3">cv. B73</strain>
    </source>
</reference>
<dbReference type="AlphaFoldDB" id="A0A804U6N0"/>
<organism evidence="2 3">
    <name type="scientific">Zea mays</name>
    <name type="common">Maize</name>
    <dbReference type="NCBI Taxonomy" id="4577"/>
    <lineage>
        <taxon>Eukaryota</taxon>
        <taxon>Viridiplantae</taxon>
        <taxon>Streptophyta</taxon>
        <taxon>Embryophyta</taxon>
        <taxon>Tracheophyta</taxon>
        <taxon>Spermatophyta</taxon>
        <taxon>Magnoliopsida</taxon>
        <taxon>Liliopsida</taxon>
        <taxon>Poales</taxon>
        <taxon>Poaceae</taxon>
        <taxon>PACMAD clade</taxon>
        <taxon>Panicoideae</taxon>
        <taxon>Andropogonodae</taxon>
        <taxon>Andropogoneae</taxon>
        <taxon>Tripsacinae</taxon>
        <taxon>Zea</taxon>
    </lineage>
</organism>
<evidence type="ECO:0000313" key="2">
    <source>
        <dbReference type="EnsemblPlants" id="Zm00001eb221010_P001"/>
    </source>
</evidence>
<dbReference type="GO" id="GO:0005839">
    <property type="term" value="C:proteasome core complex"/>
    <property type="evidence" value="ECO:0007669"/>
    <property type="project" value="InterPro"/>
</dbReference>
<dbReference type="GO" id="GO:0051603">
    <property type="term" value="P:proteolysis involved in protein catabolic process"/>
    <property type="evidence" value="ECO:0007669"/>
    <property type="project" value="InterPro"/>
</dbReference>
<dbReference type="Gene3D" id="3.60.20.10">
    <property type="entry name" value="Glutamine Phosphoribosylpyrophosphate, subunit 1, domain 1"/>
    <property type="match status" value="1"/>
</dbReference>
<reference evidence="2" key="2">
    <citation type="submission" date="2019-07" db="EMBL/GenBank/DDBJ databases">
        <authorList>
            <person name="Seetharam A."/>
            <person name="Woodhouse M."/>
            <person name="Cannon E."/>
        </authorList>
    </citation>
    <scope>NUCLEOTIDE SEQUENCE [LARGE SCALE GENOMIC DNA]</scope>
    <source>
        <strain evidence="2">cv. B73</strain>
    </source>
</reference>